<dbReference type="InterPro" id="IPR052523">
    <property type="entry name" value="Trichothecene_AcTrans"/>
</dbReference>
<evidence type="ECO:0000259" key="1">
    <source>
        <dbReference type="Pfam" id="PF00583"/>
    </source>
</evidence>
<keyword evidence="3" id="KW-1185">Reference proteome</keyword>
<dbReference type="Gene3D" id="3.40.630.30">
    <property type="match status" value="1"/>
</dbReference>
<proteinExistence type="predicted"/>
<dbReference type="InterPro" id="IPR000182">
    <property type="entry name" value="GNAT_dom"/>
</dbReference>
<sequence>MSLEISPMVEVDVATYVRIRHEAFKNTIDRIFYTRELSSESKDKISDGILEALRNDKHTHYLKVTDTATGEIVACAKWKIFDCERTSQELETELELPEPLPESDVPAWTAFFTDLSDARREIMGTRPYFQVLDLLVTHADHHRRGAGSMLITWGTAQADEMGLDAYLEASEMGKPLYERHGFEDVKLLHFDLSRFGGKGDFRHMVSMS</sequence>
<feature type="domain" description="N-acetyltransferase" evidence="1">
    <location>
        <begin position="131"/>
        <end position="182"/>
    </location>
</feature>
<keyword evidence="2" id="KW-0012">Acyltransferase</keyword>
<reference evidence="2 3" key="1">
    <citation type="journal article" date="2016" name="Nat. Commun.">
        <title>Ectomycorrhizal ecology is imprinted in the genome of the dominant symbiotic fungus Cenococcum geophilum.</title>
        <authorList>
            <consortium name="DOE Joint Genome Institute"/>
            <person name="Peter M."/>
            <person name="Kohler A."/>
            <person name="Ohm R.A."/>
            <person name="Kuo A."/>
            <person name="Krutzmann J."/>
            <person name="Morin E."/>
            <person name="Arend M."/>
            <person name="Barry K.W."/>
            <person name="Binder M."/>
            <person name="Choi C."/>
            <person name="Clum A."/>
            <person name="Copeland A."/>
            <person name="Grisel N."/>
            <person name="Haridas S."/>
            <person name="Kipfer T."/>
            <person name="LaButti K."/>
            <person name="Lindquist E."/>
            <person name="Lipzen A."/>
            <person name="Maire R."/>
            <person name="Meier B."/>
            <person name="Mihaltcheva S."/>
            <person name="Molinier V."/>
            <person name="Murat C."/>
            <person name="Poggeler S."/>
            <person name="Quandt C.A."/>
            <person name="Sperisen C."/>
            <person name="Tritt A."/>
            <person name="Tisserant E."/>
            <person name="Crous P.W."/>
            <person name="Henrissat B."/>
            <person name="Nehls U."/>
            <person name="Egli S."/>
            <person name="Spatafora J.W."/>
            <person name="Grigoriev I.V."/>
            <person name="Martin F.M."/>
        </authorList>
    </citation>
    <scope>NUCLEOTIDE SEQUENCE [LARGE SCALE GENOMIC DNA]</scope>
    <source>
        <strain evidence="2 3">CBS 207.34</strain>
    </source>
</reference>
<dbReference type="EMBL" id="KV748473">
    <property type="protein sequence ID" value="OCL15212.1"/>
    <property type="molecule type" value="Genomic_DNA"/>
</dbReference>
<protein>
    <submittedName>
        <fullName evidence="2">Acyl-CoA N-acyltransferase</fullName>
    </submittedName>
</protein>
<dbReference type="GO" id="GO:0016747">
    <property type="term" value="F:acyltransferase activity, transferring groups other than amino-acyl groups"/>
    <property type="evidence" value="ECO:0007669"/>
    <property type="project" value="InterPro"/>
</dbReference>
<evidence type="ECO:0000313" key="2">
    <source>
        <dbReference type="EMBL" id="OCL15212.1"/>
    </source>
</evidence>
<keyword evidence="2" id="KW-0808">Transferase</keyword>
<dbReference type="InterPro" id="IPR016181">
    <property type="entry name" value="Acyl_CoA_acyltransferase"/>
</dbReference>
<organism evidence="2 3">
    <name type="scientific">Glonium stellatum</name>
    <dbReference type="NCBI Taxonomy" id="574774"/>
    <lineage>
        <taxon>Eukaryota</taxon>
        <taxon>Fungi</taxon>
        <taxon>Dikarya</taxon>
        <taxon>Ascomycota</taxon>
        <taxon>Pezizomycotina</taxon>
        <taxon>Dothideomycetes</taxon>
        <taxon>Pleosporomycetidae</taxon>
        <taxon>Gloniales</taxon>
        <taxon>Gloniaceae</taxon>
        <taxon>Glonium</taxon>
    </lineage>
</organism>
<accession>A0A8E2JZZ0</accession>
<dbReference type="AlphaFoldDB" id="A0A8E2JZZ0"/>
<dbReference type="SUPFAM" id="SSF55729">
    <property type="entry name" value="Acyl-CoA N-acyltransferases (Nat)"/>
    <property type="match status" value="1"/>
</dbReference>
<dbReference type="PANTHER" id="PTHR42791:SF14">
    <property type="entry name" value="N-ACETYLTRANSFERASE DOMAIN-CONTAINING PROTEIN"/>
    <property type="match status" value="1"/>
</dbReference>
<gene>
    <name evidence="2" type="ORF">AOQ84DRAFT_413678</name>
</gene>
<dbReference type="Proteomes" id="UP000250140">
    <property type="component" value="Unassembled WGS sequence"/>
</dbReference>
<evidence type="ECO:0000313" key="3">
    <source>
        <dbReference type="Proteomes" id="UP000250140"/>
    </source>
</evidence>
<dbReference type="PANTHER" id="PTHR42791">
    <property type="entry name" value="GNAT FAMILY ACETYLTRANSFERASE"/>
    <property type="match status" value="1"/>
</dbReference>
<dbReference type="OrthoDB" id="2115692at2759"/>
<dbReference type="Pfam" id="PF00583">
    <property type="entry name" value="Acetyltransf_1"/>
    <property type="match status" value="1"/>
</dbReference>
<name>A0A8E2JZZ0_9PEZI</name>